<comment type="caution">
    <text evidence="3">The sequence shown here is derived from an EMBL/GenBank/DDBJ whole genome shotgun (WGS) entry which is preliminary data.</text>
</comment>
<organism evidence="3 4">
    <name type="scientific">Brunnivagina elsteri CCALA 953</name>
    <dbReference type="NCBI Taxonomy" id="987040"/>
    <lineage>
        <taxon>Bacteria</taxon>
        <taxon>Bacillati</taxon>
        <taxon>Cyanobacteriota</taxon>
        <taxon>Cyanophyceae</taxon>
        <taxon>Nostocales</taxon>
        <taxon>Calotrichaceae</taxon>
        <taxon>Brunnivagina</taxon>
    </lineage>
</organism>
<keyword evidence="2" id="KW-0812">Transmembrane</keyword>
<proteinExistence type="predicted"/>
<reference evidence="3 4" key="1">
    <citation type="submission" date="2017-08" db="EMBL/GenBank/DDBJ databases">
        <title>Draft genome sequence of filamentous cyanobacterium Calothrix elsteri CCALA 953.</title>
        <authorList>
            <person name="Gagunashvili A.N."/>
            <person name="Elster J."/>
            <person name="Andresson O.S."/>
        </authorList>
    </citation>
    <scope>NUCLEOTIDE SEQUENCE [LARGE SCALE GENOMIC DNA]</scope>
    <source>
        <strain evidence="3 4">CCALA 953</strain>
    </source>
</reference>
<evidence type="ECO:0000313" key="4">
    <source>
        <dbReference type="Proteomes" id="UP000218238"/>
    </source>
</evidence>
<feature type="compositionally biased region" description="Polar residues" evidence="1">
    <location>
        <begin position="7"/>
        <end position="19"/>
    </location>
</feature>
<dbReference type="Proteomes" id="UP000218238">
    <property type="component" value="Unassembled WGS sequence"/>
</dbReference>
<name>A0A2A2TQI0_9CYAN</name>
<evidence type="ECO:0000313" key="3">
    <source>
        <dbReference type="EMBL" id="PAX60614.1"/>
    </source>
</evidence>
<evidence type="ECO:0000256" key="2">
    <source>
        <dbReference type="SAM" id="Phobius"/>
    </source>
</evidence>
<evidence type="ECO:0000256" key="1">
    <source>
        <dbReference type="SAM" id="MobiDB-lite"/>
    </source>
</evidence>
<dbReference type="OrthoDB" id="448523at2"/>
<sequence>MSDDSQRNSATNAAASTQVRHALRDDIKQYTPEKLGHLKRGGIRSGLGRGDAQTQQMIDKIPPSQRAGVDGQSAASKVKEYLADKDASHVTPHSKGGSSHPDNIKWENKAANRARGDQQMTRQEQKRIDVKVKIDNLTGALKSGLQAAPKGAVIGAITTAPFSMLRNALRVMRGEISPQDAAMETVKETAIGGGVGAATAFTVTAVATACPPVALALTAVSPVLLAVGGAGMVYEFFKILDDHKNQTKEYYKSLTQRDLNYLKEVENELLYEHTKNLAFLDNAQALNTEISNRPIETGVEGALKRYLESAAIAKSLGVSPVGSKALLGSQDSIPSA</sequence>
<keyword evidence="2" id="KW-1133">Transmembrane helix</keyword>
<dbReference type="AlphaFoldDB" id="A0A2A2TQI0"/>
<gene>
    <name evidence="3" type="ORF">CK510_00730</name>
</gene>
<dbReference type="EMBL" id="NTFS01000004">
    <property type="protein sequence ID" value="PAX60614.1"/>
    <property type="molecule type" value="Genomic_DNA"/>
</dbReference>
<keyword evidence="2" id="KW-0472">Membrane</keyword>
<dbReference type="RefSeq" id="WP_095719852.1">
    <property type="nucleotide sequence ID" value="NZ_NTFS01000004.1"/>
</dbReference>
<protein>
    <submittedName>
        <fullName evidence="3">Uncharacterized protein</fullName>
    </submittedName>
</protein>
<feature type="region of interest" description="Disordered" evidence="1">
    <location>
        <begin position="1"/>
        <end position="53"/>
    </location>
</feature>
<accession>A0A2A2TQI0</accession>
<feature type="transmembrane region" description="Helical" evidence="2">
    <location>
        <begin position="213"/>
        <end position="237"/>
    </location>
</feature>
<keyword evidence="4" id="KW-1185">Reference proteome</keyword>